<sequence>MKSVLIIGATGLVGGHLLDRLLQSGDYGRVVTVTRRPLEIIHDKLEQHVINFDELAQHQDIFAVDTVFCTLGTTMKQAKTKEQFVKVDFDYPLQVAKLAKEKKVNQFFIVTAMGANQHSRFFYNQVKGNVEAAIQELSIPVLYIIRPSLLLGDRNEARFGEDLGQKVTKVIPYLFKGPLQRFKPNEASSVASAMLNLSLKNEEGTHVIESKMIEQYK</sequence>
<dbReference type="PANTHER" id="PTHR14097">
    <property type="entry name" value="OXIDOREDUCTASE HTATIP2"/>
    <property type="match status" value="1"/>
</dbReference>
<dbReference type="SUPFAM" id="SSF51735">
    <property type="entry name" value="NAD(P)-binding Rossmann-fold domains"/>
    <property type="match status" value="1"/>
</dbReference>
<dbReference type="Pfam" id="PF01370">
    <property type="entry name" value="Epimerase"/>
    <property type="match status" value="1"/>
</dbReference>
<evidence type="ECO:0000259" key="3">
    <source>
        <dbReference type="Pfam" id="PF01370"/>
    </source>
</evidence>
<feature type="domain" description="NAD-dependent epimerase/dehydratase" evidence="3">
    <location>
        <begin position="4"/>
        <end position="109"/>
    </location>
</feature>
<dbReference type="InterPro" id="IPR001509">
    <property type="entry name" value="Epimerase_deHydtase"/>
</dbReference>
<protein>
    <submittedName>
        <fullName evidence="4">Oxidoreductase</fullName>
    </submittedName>
</protein>
<evidence type="ECO:0000313" key="5">
    <source>
        <dbReference type="Proteomes" id="UP000290649"/>
    </source>
</evidence>
<comment type="caution">
    <text evidence="4">The sequence shown here is derived from an EMBL/GenBank/DDBJ whole genome shotgun (WGS) entry which is preliminary data.</text>
</comment>
<gene>
    <name evidence="4" type="ORF">DS745_01535</name>
</gene>
<dbReference type="EMBL" id="QOUX01000001">
    <property type="protein sequence ID" value="RXJ04093.1"/>
    <property type="molecule type" value="Genomic_DNA"/>
</dbReference>
<dbReference type="RefSeq" id="WP_129076441.1">
    <property type="nucleotide sequence ID" value="NZ_QOUX01000001.1"/>
</dbReference>
<organism evidence="4 5">
    <name type="scientific">Anaerobacillus alkaliphilus</name>
    <dbReference type="NCBI Taxonomy" id="1548597"/>
    <lineage>
        <taxon>Bacteria</taxon>
        <taxon>Bacillati</taxon>
        <taxon>Bacillota</taxon>
        <taxon>Bacilli</taxon>
        <taxon>Bacillales</taxon>
        <taxon>Bacillaceae</taxon>
        <taxon>Anaerobacillus</taxon>
    </lineage>
</organism>
<dbReference type="OrthoDB" id="9798632at2"/>
<reference evidence="4 5" key="1">
    <citation type="journal article" date="2019" name="Int. J. Syst. Evol. Microbiol.">
        <title>Anaerobacillus alkaliphilus sp. nov., a novel alkaliphilic and moderately halophilic bacterium.</title>
        <authorList>
            <person name="Borsodi A.K."/>
            <person name="Aszalos J.M."/>
            <person name="Bihari P."/>
            <person name="Nagy I."/>
            <person name="Schumann P."/>
            <person name="Sproer C."/>
            <person name="Kovacs A.L."/>
            <person name="Boka K."/>
            <person name="Dobosy P."/>
            <person name="Ovari M."/>
            <person name="Szili-Kovacs T."/>
            <person name="Toth E."/>
        </authorList>
    </citation>
    <scope>NUCLEOTIDE SEQUENCE [LARGE SCALE GENOMIC DNA]</scope>
    <source>
        <strain evidence="4 5">B16-10</strain>
    </source>
</reference>
<dbReference type="GO" id="GO:0016020">
    <property type="term" value="C:membrane"/>
    <property type="evidence" value="ECO:0007669"/>
    <property type="project" value="UniProtKB-SubCell"/>
</dbReference>
<dbReference type="CDD" id="cd05250">
    <property type="entry name" value="CC3_like_SDR_a"/>
    <property type="match status" value="1"/>
</dbReference>
<comment type="subcellular location">
    <subcellularLocation>
        <location evidence="1">Membrane</location>
    </subcellularLocation>
</comment>
<dbReference type="InterPro" id="IPR036291">
    <property type="entry name" value="NAD(P)-bd_dom_sf"/>
</dbReference>
<proteinExistence type="predicted"/>
<keyword evidence="5" id="KW-1185">Reference proteome</keyword>
<evidence type="ECO:0000256" key="2">
    <source>
        <dbReference type="ARBA" id="ARBA00023136"/>
    </source>
</evidence>
<dbReference type="AlphaFoldDB" id="A0A4Q0VWK0"/>
<dbReference type="PANTHER" id="PTHR14097:SF7">
    <property type="entry name" value="OXIDOREDUCTASE HTATIP2"/>
    <property type="match status" value="1"/>
</dbReference>
<keyword evidence="2" id="KW-0472">Membrane</keyword>
<dbReference type="Gene3D" id="3.40.50.720">
    <property type="entry name" value="NAD(P)-binding Rossmann-like Domain"/>
    <property type="match status" value="1"/>
</dbReference>
<accession>A0A4Q0VWK0</accession>
<evidence type="ECO:0000313" key="4">
    <source>
        <dbReference type="EMBL" id="RXJ04093.1"/>
    </source>
</evidence>
<evidence type="ECO:0000256" key="1">
    <source>
        <dbReference type="ARBA" id="ARBA00004370"/>
    </source>
</evidence>
<name>A0A4Q0VWK0_9BACI</name>
<dbReference type="Proteomes" id="UP000290649">
    <property type="component" value="Unassembled WGS sequence"/>
</dbReference>